<sequence>MTMPFYRYGKEKERCRAGIFPRRGILRAPRFFGWMQGRPTGRPGTLP</sequence>
<comment type="caution">
    <text evidence="1">The sequence shown here is derived from an EMBL/GenBank/DDBJ whole genome shotgun (WGS) entry which is preliminary data.</text>
</comment>
<dbReference type="HOGENOM" id="CLU_3173995_0_0_9"/>
<dbReference type="Proteomes" id="UP000003438">
    <property type="component" value="Unassembled WGS sequence"/>
</dbReference>
<organism evidence="1 2">
    <name type="scientific">Subdoligranulum variabile DSM 15176</name>
    <dbReference type="NCBI Taxonomy" id="411471"/>
    <lineage>
        <taxon>Bacteria</taxon>
        <taxon>Bacillati</taxon>
        <taxon>Bacillota</taxon>
        <taxon>Clostridia</taxon>
        <taxon>Eubacteriales</taxon>
        <taxon>Oscillospiraceae</taxon>
        <taxon>Subdoligranulum</taxon>
    </lineage>
</organism>
<evidence type="ECO:0000313" key="1">
    <source>
        <dbReference type="EMBL" id="EFB74288.1"/>
    </source>
</evidence>
<protein>
    <submittedName>
        <fullName evidence="1">Uncharacterized protein</fullName>
    </submittedName>
</protein>
<dbReference type="STRING" id="411471.SUBVAR_07425"/>
<proteinExistence type="predicted"/>
<name>D1PSP1_9FIRM</name>
<accession>D1PSP1</accession>
<gene>
    <name evidence="1" type="ORF">SUBVAR_07425</name>
</gene>
<dbReference type="AlphaFoldDB" id="D1PSP1"/>
<evidence type="ECO:0000313" key="2">
    <source>
        <dbReference type="Proteomes" id="UP000003438"/>
    </source>
</evidence>
<keyword evidence="2" id="KW-1185">Reference proteome</keyword>
<dbReference type="EMBL" id="ACBY02000079">
    <property type="protein sequence ID" value="EFB74288.1"/>
    <property type="molecule type" value="Genomic_DNA"/>
</dbReference>
<reference evidence="1" key="1">
    <citation type="submission" date="2009-12" db="EMBL/GenBank/DDBJ databases">
        <authorList>
            <person name="Weinstock G."/>
            <person name="Sodergren E."/>
            <person name="Clifton S."/>
            <person name="Fulton L."/>
            <person name="Fulton B."/>
            <person name="Courtney L."/>
            <person name="Fronick C."/>
            <person name="Harrison M."/>
            <person name="Strong C."/>
            <person name="Farmer C."/>
            <person name="Delahaunty K."/>
            <person name="Markovic C."/>
            <person name="Hall O."/>
            <person name="Minx P."/>
            <person name="Tomlinson C."/>
            <person name="Mitreva M."/>
            <person name="Nelson J."/>
            <person name="Hou S."/>
            <person name="Wollam A."/>
            <person name="Pepin K.H."/>
            <person name="Johnson M."/>
            <person name="Bhonagiri V."/>
            <person name="Nash W.E."/>
            <person name="Warren W."/>
            <person name="Chinwalla A."/>
            <person name="Mardis E.R."/>
            <person name="Wilson R.K."/>
        </authorList>
    </citation>
    <scope>NUCLEOTIDE SEQUENCE [LARGE SCALE GENOMIC DNA]</scope>
    <source>
        <strain evidence="1">DSM 15176</strain>
    </source>
</reference>